<reference evidence="15" key="2">
    <citation type="submission" date="2025-08" db="UniProtKB">
        <authorList>
            <consortium name="Ensembl"/>
        </authorList>
    </citation>
    <scope>IDENTIFICATION</scope>
</reference>
<evidence type="ECO:0000256" key="12">
    <source>
        <dbReference type="ARBA" id="ARBA00038764"/>
    </source>
</evidence>
<dbReference type="InterPro" id="IPR041263">
    <property type="entry name" value="Gasdermin_PUB"/>
</dbReference>
<dbReference type="GO" id="GO:0005829">
    <property type="term" value="C:cytosol"/>
    <property type="evidence" value="ECO:0007669"/>
    <property type="project" value="UniProtKB-SubCell"/>
</dbReference>
<evidence type="ECO:0000256" key="7">
    <source>
        <dbReference type="ARBA" id="ARBA00022590"/>
    </source>
</evidence>
<organism evidence="15 16">
    <name type="scientific">Sciurus vulgaris</name>
    <name type="common">Eurasian red squirrel</name>
    <dbReference type="NCBI Taxonomy" id="55149"/>
    <lineage>
        <taxon>Eukaryota</taxon>
        <taxon>Metazoa</taxon>
        <taxon>Chordata</taxon>
        <taxon>Craniata</taxon>
        <taxon>Vertebrata</taxon>
        <taxon>Euteleostomi</taxon>
        <taxon>Mammalia</taxon>
        <taxon>Eutheria</taxon>
        <taxon>Euarchontoglires</taxon>
        <taxon>Glires</taxon>
        <taxon>Rodentia</taxon>
        <taxon>Sciuromorpha</taxon>
        <taxon>Sciuridae</taxon>
        <taxon>Sciurinae</taxon>
        <taxon>Sciurini</taxon>
        <taxon>Sciurus</taxon>
    </lineage>
</organism>
<comment type="similarity">
    <text evidence="3">Belongs to the gasdermin family.</text>
</comment>
<keyword evidence="11" id="KW-0449">Lipoprotein</keyword>
<keyword evidence="16" id="KW-1185">Reference proteome</keyword>
<evidence type="ECO:0000256" key="5">
    <source>
        <dbReference type="ARBA" id="ARBA00022475"/>
    </source>
</evidence>
<dbReference type="GO" id="GO:0042742">
    <property type="term" value="P:defense response to bacterium"/>
    <property type="evidence" value="ECO:0007669"/>
    <property type="project" value="TreeGrafter"/>
</dbReference>
<evidence type="ECO:0000256" key="6">
    <source>
        <dbReference type="ARBA" id="ARBA00022490"/>
    </source>
</evidence>
<comment type="subcellular location">
    <subcellularLocation>
        <location evidence="2">Cell membrane</location>
        <topology evidence="2">Multi-pass membrane protein</topology>
    </subcellularLocation>
    <subcellularLocation>
        <location evidence="1">Cytoplasm</location>
        <location evidence="1">Cytosol</location>
    </subcellularLocation>
</comment>
<evidence type="ECO:0000259" key="13">
    <source>
        <dbReference type="Pfam" id="PF04598"/>
    </source>
</evidence>
<dbReference type="PANTHER" id="PTHR16399">
    <property type="entry name" value="GASDERMIN"/>
    <property type="match status" value="1"/>
</dbReference>
<sequence length="442" mass="49069">MPSIFEHVTKKMVKKLGGKDLRPVKSLLDATHFRQFSILRKKSRFWIWEQPELPVEYSLMDILASVPAVPEAVVTGPFLFSDTVIQKQKADVGVNAGVDVSMSGEVTQMHRSTLEMRKVTIPSPNLEGLQNSKLLDPEPSFLKYCRETGDNLYVVTEVVELTNTIELLDNSSVNASGKVSGSWNTLIKVWDGDAKKTTLTIPQGTVMAYKRKQLVIKDNGVSEQKPGWPLGGVGPAPHCATSLLSMSRARMGHSCHCLGADFKNLQQEVFWKTKELARLPKDVRGVVFCNILPMLRDRGALQDLMDMLELESLGHLDGPGSVILNQLLQDPRLQWDKPQGGILCLLQAMMGKSDLWVGGRGRLVRSILEPNFRYPWSIPFTLPPELLAPLQAEGVAITYGLLEECGLKMEPDSPRSTWDLEAKMPLSALYGTLSLLQQLAEP</sequence>
<dbReference type="InterPro" id="IPR040460">
    <property type="entry name" value="Gasdermin_pore"/>
</dbReference>
<evidence type="ECO:0000256" key="1">
    <source>
        <dbReference type="ARBA" id="ARBA00004514"/>
    </source>
</evidence>
<dbReference type="GO" id="GO:0005546">
    <property type="term" value="F:phosphatidylinositol-4,5-bisphosphate binding"/>
    <property type="evidence" value="ECO:0007669"/>
    <property type="project" value="TreeGrafter"/>
</dbReference>
<feature type="domain" description="Gasdermin pore forming" evidence="13">
    <location>
        <begin position="5"/>
        <end position="220"/>
    </location>
</feature>
<dbReference type="InterPro" id="IPR007677">
    <property type="entry name" value="Gasdermin"/>
</dbReference>
<name>A0A8D2CYS0_SCIVU</name>
<evidence type="ECO:0000313" key="15">
    <source>
        <dbReference type="Ensembl" id="ENSSVLP00005016739.1"/>
    </source>
</evidence>
<evidence type="ECO:0000256" key="4">
    <source>
        <dbReference type="ARBA" id="ARBA00022452"/>
    </source>
</evidence>
<comment type="subunit">
    <text evidence="12">Homooligomer; homooligomeric ring-shaped pore complex containing 27-28 subunits when inserted in the membrane.</text>
</comment>
<dbReference type="GO" id="GO:0070269">
    <property type="term" value="P:pyroptotic inflammatory response"/>
    <property type="evidence" value="ECO:0007669"/>
    <property type="project" value="TreeGrafter"/>
</dbReference>
<dbReference type="Ensembl" id="ENSSVLT00005018603.1">
    <property type="protein sequence ID" value="ENSSVLP00005016739.1"/>
    <property type="gene ID" value="ENSSVLG00005013325.1"/>
</dbReference>
<feature type="domain" description="Gasdermin PUB" evidence="14">
    <location>
        <begin position="261"/>
        <end position="353"/>
    </location>
</feature>
<evidence type="ECO:0000259" key="14">
    <source>
        <dbReference type="Pfam" id="PF17708"/>
    </source>
</evidence>
<evidence type="ECO:0000256" key="10">
    <source>
        <dbReference type="ARBA" id="ARBA00023139"/>
    </source>
</evidence>
<dbReference type="GO" id="GO:0070273">
    <property type="term" value="F:phosphatidylinositol-4-phosphate binding"/>
    <property type="evidence" value="ECO:0007669"/>
    <property type="project" value="TreeGrafter"/>
</dbReference>
<evidence type="ECO:0000256" key="11">
    <source>
        <dbReference type="ARBA" id="ARBA00023288"/>
    </source>
</evidence>
<keyword evidence="8" id="KW-0812">Transmembrane</keyword>
<keyword evidence="7" id="KW-1210">Necrosis</keyword>
<gene>
    <name evidence="15" type="primary">GSDMC</name>
</gene>
<dbReference type="GO" id="GO:0012501">
    <property type="term" value="P:programmed cell death"/>
    <property type="evidence" value="ECO:0007669"/>
    <property type="project" value="UniProtKB-KW"/>
</dbReference>
<feature type="domain" description="Gasdermin PUB" evidence="14">
    <location>
        <begin position="362"/>
        <end position="415"/>
    </location>
</feature>
<dbReference type="GO" id="GO:0001786">
    <property type="term" value="F:phosphatidylserine binding"/>
    <property type="evidence" value="ECO:0007669"/>
    <property type="project" value="TreeGrafter"/>
</dbReference>
<keyword evidence="5" id="KW-1003">Cell membrane</keyword>
<keyword evidence="10" id="KW-0564">Palmitate</keyword>
<dbReference type="AlphaFoldDB" id="A0A8D2CYS0"/>
<keyword evidence="4" id="KW-1134">Transmembrane beta strand</keyword>
<evidence type="ECO:0000256" key="3">
    <source>
        <dbReference type="ARBA" id="ARBA00009279"/>
    </source>
</evidence>
<evidence type="ECO:0000256" key="2">
    <source>
        <dbReference type="ARBA" id="ARBA00004651"/>
    </source>
</evidence>
<reference evidence="15" key="3">
    <citation type="submission" date="2025-09" db="UniProtKB">
        <authorList>
            <consortium name="Ensembl"/>
        </authorList>
    </citation>
    <scope>IDENTIFICATION</scope>
</reference>
<accession>A0A8D2CYS0</accession>
<dbReference type="PANTHER" id="PTHR16399:SF21">
    <property type="entry name" value="GASDERMIN-C"/>
    <property type="match status" value="1"/>
</dbReference>
<dbReference type="Pfam" id="PF17708">
    <property type="entry name" value="Gasdermin_C"/>
    <property type="match status" value="2"/>
</dbReference>
<proteinExistence type="inferred from homology"/>
<dbReference type="GeneTree" id="ENSGT00950000183140"/>
<evidence type="ECO:0000313" key="16">
    <source>
        <dbReference type="Proteomes" id="UP000694564"/>
    </source>
</evidence>
<dbReference type="Pfam" id="PF04598">
    <property type="entry name" value="Gasdermin"/>
    <property type="match status" value="1"/>
</dbReference>
<reference evidence="15" key="1">
    <citation type="submission" date="2020-06" db="EMBL/GenBank/DDBJ databases">
        <authorList>
            <consortium name="Wellcome Sanger Institute Data Sharing"/>
        </authorList>
    </citation>
    <scope>NUCLEOTIDE SEQUENCE [LARGE SCALE GENOMIC DNA]</scope>
</reference>
<keyword evidence="9" id="KW-0472">Membrane</keyword>
<dbReference type="Proteomes" id="UP000694564">
    <property type="component" value="Chromosome 1"/>
</dbReference>
<dbReference type="GO" id="GO:0005886">
    <property type="term" value="C:plasma membrane"/>
    <property type="evidence" value="ECO:0007669"/>
    <property type="project" value="UniProtKB-SubCell"/>
</dbReference>
<evidence type="ECO:0000256" key="8">
    <source>
        <dbReference type="ARBA" id="ARBA00022692"/>
    </source>
</evidence>
<keyword evidence="6" id="KW-0963">Cytoplasm</keyword>
<dbReference type="OrthoDB" id="9836623at2759"/>
<evidence type="ECO:0000256" key="9">
    <source>
        <dbReference type="ARBA" id="ARBA00023136"/>
    </source>
</evidence>
<protein>
    <submittedName>
        <fullName evidence="15">Gasdermin C</fullName>
    </submittedName>
</protein>